<evidence type="ECO:0000313" key="1">
    <source>
        <dbReference type="EMBL" id="MBB4799857.1"/>
    </source>
</evidence>
<proteinExistence type="predicted"/>
<dbReference type="AlphaFoldDB" id="A0A7W7ITB9"/>
<organism evidence="1 2">
    <name type="scientific">Brevundimonas bullata</name>
    <dbReference type="NCBI Taxonomy" id="13160"/>
    <lineage>
        <taxon>Bacteria</taxon>
        <taxon>Pseudomonadati</taxon>
        <taxon>Pseudomonadota</taxon>
        <taxon>Alphaproteobacteria</taxon>
        <taxon>Caulobacterales</taxon>
        <taxon>Caulobacteraceae</taxon>
        <taxon>Brevundimonas</taxon>
    </lineage>
</organism>
<accession>A0A7W7ITB9</accession>
<reference evidence="1 2" key="1">
    <citation type="submission" date="2020-08" db="EMBL/GenBank/DDBJ databases">
        <title>Functional genomics of gut bacteria from endangered species of beetles.</title>
        <authorList>
            <person name="Carlos-Shanley C."/>
        </authorList>
    </citation>
    <scope>NUCLEOTIDE SEQUENCE [LARGE SCALE GENOMIC DNA]</scope>
    <source>
        <strain evidence="1 2">S00123</strain>
    </source>
</reference>
<gene>
    <name evidence="1" type="ORF">HNP32_003618</name>
</gene>
<dbReference type="RefSeq" id="WP_184273886.1">
    <property type="nucleotide sequence ID" value="NZ_JACHKY010000009.1"/>
</dbReference>
<dbReference type="Proteomes" id="UP000539957">
    <property type="component" value="Unassembled WGS sequence"/>
</dbReference>
<dbReference type="EMBL" id="JACHKY010000009">
    <property type="protein sequence ID" value="MBB4799857.1"/>
    <property type="molecule type" value="Genomic_DNA"/>
</dbReference>
<protein>
    <submittedName>
        <fullName evidence="1">Uncharacterized protein</fullName>
    </submittedName>
</protein>
<name>A0A7W7ITB9_9CAUL</name>
<sequence>MMDFDLTEWAAACDSFFEFTERNARIVAAYRVLAELLPDNDNGSELWERAVQA</sequence>
<comment type="caution">
    <text evidence="1">The sequence shown here is derived from an EMBL/GenBank/DDBJ whole genome shotgun (WGS) entry which is preliminary data.</text>
</comment>
<evidence type="ECO:0000313" key="2">
    <source>
        <dbReference type="Proteomes" id="UP000539957"/>
    </source>
</evidence>
<keyword evidence="2" id="KW-1185">Reference proteome</keyword>